<dbReference type="RefSeq" id="XP_022085181.1">
    <property type="nucleotide sequence ID" value="XM_022229489.1"/>
</dbReference>
<feature type="compositionally biased region" description="Polar residues" evidence="2">
    <location>
        <begin position="87"/>
        <end position="103"/>
    </location>
</feature>
<dbReference type="PANTHER" id="PTHR21685:SF2">
    <property type="match status" value="1"/>
</dbReference>
<dbReference type="AlphaFoldDB" id="A0A8B7XZJ6"/>
<dbReference type="GeneID" id="110976317"/>
<dbReference type="OrthoDB" id="10451924at2759"/>
<feature type="compositionally biased region" description="Basic and acidic residues" evidence="2">
    <location>
        <begin position="514"/>
        <end position="525"/>
    </location>
</feature>
<dbReference type="OMA" id="ENFRQPK"/>
<feature type="compositionally biased region" description="Polar residues" evidence="2">
    <location>
        <begin position="469"/>
        <end position="491"/>
    </location>
</feature>
<feature type="compositionally biased region" description="Basic and acidic residues" evidence="2">
    <location>
        <begin position="263"/>
        <end position="276"/>
    </location>
</feature>
<feature type="region of interest" description="Disordered" evidence="2">
    <location>
        <begin position="59"/>
        <end position="158"/>
    </location>
</feature>
<dbReference type="Proteomes" id="UP000694845">
    <property type="component" value="Unplaced"/>
</dbReference>
<evidence type="ECO:0000256" key="2">
    <source>
        <dbReference type="SAM" id="MobiDB-lite"/>
    </source>
</evidence>
<keyword evidence="3" id="KW-1185">Reference proteome</keyword>
<feature type="compositionally biased region" description="Polar residues" evidence="2">
    <location>
        <begin position="764"/>
        <end position="780"/>
    </location>
</feature>
<feature type="compositionally biased region" description="Polar residues" evidence="2">
    <location>
        <begin position="337"/>
        <end position="364"/>
    </location>
</feature>
<evidence type="ECO:0000313" key="3">
    <source>
        <dbReference type="Proteomes" id="UP000694845"/>
    </source>
</evidence>
<organism evidence="3 4">
    <name type="scientific">Acanthaster planci</name>
    <name type="common">Crown-of-thorns starfish</name>
    <dbReference type="NCBI Taxonomy" id="133434"/>
    <lineage>
        <taxon>Eukaryota</taxon>
        <taxon>Metazoa</taxon>
        <taxon>Echinodermata</taxon>
        <taxon>Eleutherozoa</taxon>
        <taxon>Asterozoa</taxon>
        <taxon>Asteroidea</taxon>
        <taxon>Valvatacea</taxon>
        <taxon>Valvatida</taxon>
        <taxon>Acanthasteridae</taxon>
        <taxon>Acanthaster</taxon>
    </lineage>
</organism>
<keyword evidence="1" id="KW-0175">Coiled coil</keyword>
<feature type="compositionally biased region" description="Acidic residues" evidence="2">
    <location>
        <begin position="735"/>
        <end position="744"/>
    </location>
</feature>
<feature type="region of interest" description="Disordered" evidence="2">
    <location>
        <begin position="716"/>
        <end position="816"/>
    </location>
</feature>
<accession>A0A8B7XZJ6</accession>
<proteinExistence type="predicted"/>
<feature type="region of interest" description="Disordered" evidence="2">
    <location>
        <begin position="665"/>
        <end position="688"/>
    </location>
</feature>
<evidence type="ECO:0000256" key="1">
    <source>
        <dbReference type="SAM" id="Coils"/>
    </source>
</evidence>
<feature type="compositionally biased region" description="Basic and acidic residues" evidence="2">
    <location>
        <begin position="541"/>
        <end position="556"/>
    </location>
</feature>
<gene>
    <name evidence="4" type="primary">LOC110976317</name>
</gene>
<feature type="compositionally biased region" description="Basic and acidic residues" evidence="2">
    <location>
        <begin position="189"/>
        <end position="199"/>
    </location>
</feature>
<evidence type="ECO:0000313" key="4">
    <source>
        <dbReference type="RefSeq" id="XP_022085181.1"/>
    </source>
</evidence>
<reference evidence="4" key="1">
    <citation type="submission" date="2025-08" db="UniProtKB">
        <authorList>
            <consortium name="RefSeq"/>
        </authorList>
    </citation>
    <scope>IDENTIFICATION</scope>
</reference>
<protein>
    <submittedName>
        <fullName evidence="4">Nucleolar and coiled-body phosphoprotein 1-like</fullName>
    </submittedName>
</protein>
<dbReference type="InterPro" id="IPR026671">
    <property type="entry name" value="PPP1R18/Tprn"/>
</dbReference>
<feature type="compositionally biased region" description="Basic and acidic residues" evidence="2">
    <location>
        <begin position="77"/>
        <end position="86"/>
    </location>
</feature>
<feature type="compositionally biased region" description="Polar residues" evidence="2">
    <location>
        <begin position="111"/>
        <end position="124"/>
    </location>
</feature>
<feature type="coiled-coil region" evidence="1">
    <location>
        <begin position="11"/>
        <end position="39"/>
    </location>
</feature>
<feature type="compositionally biased region" description="Polar residues" evidence="2">
    <location>
        <begin position="607"/>
        <end position="616"/>
    </location>
</feature>
<feature type="compositionally biased region" description="Basic and acidic residues" evidence="2">
    <location>
        <begin position="226"/>
        <end position="244"/>
    </location>
</feature>
<feature type="compositionally biased region" description="Polar residues" evidence="2">
    <location>
        <begin position="666"/>
        <end position="680"/>
    </location>
</feature>
<feature type="compositionally biased region" description="Polar residues" evidence="2">
    <location>
        <begin position="428"/>
        <end position="444"/>
    </location>
</feature>
<dbReference type="KEGG" id="aplc:110976317"/>
<feature type="compositionally biased region" description="Polar residues" evidence="2">
    <location>
        <begin position="59"/>
        <end position="72"/>
    </location>
</feature>
<feature type="compositionally biased region" description="Basic and acidic residues" evidence="2">
    <location>
        <begin position="292"/>
        <end position="303"/>
    </location>
</feature>
<sequence>MSGAVIPQWKIALQQKLEKKKEEERRKLLEEEQRRLEALPPWKRMGMVPQNVIIISGGTKTVSKLSSDSDSTAGGEEVQKESRKSNTDQASKVTTNRTVSDSRISVKKSAMNAQPQENHVVSSQKESHLTNHVGGDEPDGAKMTPVTGREGVDEEHVASVSENPFLKLDGGARRRRASPLLKLDIKEKESTSKIVENKTTDSMIVVKKQPDNNIRQRSRSASPHRAAREQNVDLKAVEEDLPERRPRKNSVSDLRNKFGRAASIEDLRVVSRKASESESTSPLLSPRSPTALDRHKLFDDQPHKVHFNFTPDSSRKLAPASSSKVSMTSSVTSDKMPSTQPQAQKTAVTGSALSKPSETNSLTITEAGIAQISSTNRTTKRQAPKAPTASDSSASTKKDIAPTKAVTSSTSSSTSSAMKPLSKDLQKSNKPVESSKNVTMTNEVSLPDQPKTAILGDGQSSLRRKKGTSRMSASALISLSGDGTSDVQLSEHNARVRAARQEARASSSKNSLRSARDSESKDTDSIPKGLVSSNMFGSKLKTHDNKTPSSKPKEDPPYVDSIPYPENFRQPKKESGYVDTIPYPENFRQPKSTKPEASEIKAPTVQLKATSKTSTVEDIPRTNIDDMVLSPIKEDASQNLTNGSVETKAPPKKIKKKLEVEWIGYNTPTGKPSALKSSTSHKNEDKKMKISFNESSLSETYEYQSEESLLNEYLRKERGLNGNPRVGNLPRQEARDEEDEEDGIESSPASQSSIDNVLAHEGLQSYTPKDLQNFTPMSIRQQQQQQEVAKPQEETPPSPAEEPDPDDIAITYDDTGDYFSSAGSSSAALLF</sequence>
<dbReference type="PANTHER" id="PTHR21685">
    <property type="entry name" value="TON-B BOX DOMAIN"/>
    <property type="match status" value="1"/>
</dbReference>
<feature type="compositionally biased region" description="Low complexity" evidence="2">
    <location>
        <begin position="277"/>
        <end position="291"/>
    </location>
</feature>
<feature type="compositionally biased region" description="Low complexity" evidence="2">
    <location>
        <begin position="407"/>
        <end position="416"/>
    </location>
</feature>
<feature type="compositionally biased region" description="Low complexity" evidence="2">
    <location>
        <begin position="321"/>
        <end position="336"/>
    </location>
</feature>
<name>A0A8B7XZJ6_ACAPL</name>
<feature type="region of interest" description="Disordered" evidence="2">
    <location>
        <begin position="189"/>
        <end position="619"/>
    </location>
</feature>